<dbReference type="AlphaFoldDB" id="A0A151WNC3"/>
<name>A0A151WNC3_9HYME</name>
<keyword evidence="2" id="KW-1185">Reference proteome</keyword>
<gene>
    <name evidence="1" type="ORF">ALC60_11601</name>
</gene>
<evidence type="ECO:0000313" key="1">
    <source>
        <dbReference type="EMBL" id="KYQ49320.1"/>
    </source>
</evidence>
<dbReference type="EMBL" id="KQ982911">
    <property type="protein sequence ID" value="KYQ49320.1"/>
    <property type="molecule type" value="Genomic_DNA"/>
</dbReference>
<proteinExistence type="predicted"/>
<dbReference type="Proteomes" id="UP000075809">
    <property type="component" value="Unassembled WGS sequence"/>
</dbReference>
<evidence type="ECO:0000313" key="2">
    <source>
        <dbReference type="Proteomes" id="UP000075809"/>
    </source>
</evidence>
<protein>
    <submittedName>
        <fullName evidence="1">Uncharacterized protein</fullName>
    </submittedName>
</protein>
<organism evidence="1 2">
    <name type="scientific">Mycetomoellerius zeteki</name>
    <dbReference type="NCBI Taxonomy" id="64791"/>
    <lineage>
        <taxon>Eukaryota</taxon>
        <taxon>Metazoa</taxon>
        <taxon>Ecdysozoa</taxon>
        <taxon>Arthropoda</taxon>
        <taxon>Hexapoda</taxon>
        <taxon>Insecta</taxon>
        <taxon>Pterygota</taxon>
        <taxon>Neoptera</taxon>
        <taxon>Endopterygota</taxon>
        <taxon>Hymenoptera</taxon>
        <taxon>Apocrita</taxon>
        <taxon>Aculeata</taxon>
        <taxon>Formicoidea</taxon>
        <taxon>Formicidae</taxon>
        <taxon>Myrmicinae</taxon>
        <taxon>Mycetomoellerius</taxon>
    </lineage>
</organism>
<feature type="non-terminal residue" evidence="1">
    <location>
        <position position="1"/>
    </location>
</feature>
<reference evidence="1 2" key="1">
    <citation type="submission" date="2015-09" db="EMBL/GenBank/DDBJ databases">
        <title>Trachymyrmex zeteki WGS genome.</title>
        <authorList>
            <person name="Nygaard S."/>
            <person name="Hu H."/>
            <person name="Boomsma J."/>
            <person name="Zhang G."/>
        </authorList>
    </citation>
    <scope>NUCLEOTIDE SEQUENCE [LARGE SCALE GENOMIC DNA]</scope>
    <source>
        <strain evidence="1">Tzet28-1</strain>
        <tissue evidence="1">Whole body</tissue>
    </source>
</reference>
<sequence length="191" mass="22553">KRADRKIKRKFHSNRFTMEKETEFASTSAAKLARTQNEEILIKQSHRYRIIEFSAIHSGPRIDNKAYEINRRIAFVMRLLGIGTNHIYLFRTGIYLFCNMMDICQGLIIWTYCACLENLHITLKTVFEKYFLRNIRKHLKLGGKGKFIEKLIQDLSQYYGLAIIRNSNSVIEMYNAIWATYFHKCSTNKNP</sequence>
<accession>A0A151WNC3</accession>